<gene>
    <name evidence="9" type="ORF">ODALV1_LOCUS31704</name>
</gene>
<sequence>METVTVDKMQRNFIAGILCWGRVIGVIPHSGVIKWYLTGNFKHRHNVVGDIVGKMNLFAIPSYHLQVFYTYAYFLTTTTRLSCLLKEWDQVTNHVLESFKLSSCSNQISVIISELFVPLISLLLGIIENILFDQRSFNDKAKFYDGKSLLEKYFYHSGLFLADYVSYDPVCSLAFILCDKAGVLAWNFGPIFVIVICRLCTRQLHMFGDLLRTKIGIGVTKTDTNVENFVVEKIEWEKLREPFIILCGTLQKVADYMAPVVLLCYVQNIYEVVVDVFQILSGNLISENSLSLFVSLFQLTLRIALITYHVSEMQHSFMKISEILSECPGYLYEISVACIKFAGMMETATVDKMHRNFIAGTLCLGRVIGVIPHSGVIKWYITGNLKHRGLFLVDYVPYNPVSSLAFILFDKAGVLAWNFGPIFVIVICRLCTRQLHMFGDLLRIKIGIEAAKTDAKVENFVVEKIEWEKLRESFIILCGTLQKVADYMAPVVLLCYVQNIYEVIFDVCY</sequence>
<evidence type="ECO:0000256" key="2">
    <source>
        <dbReference type="ARBA" id="ARBA00005327"/>
    </source>
</evidence>
<organism evidence="9 10">
    <name type="scientific">Orchesella dallaii</name>
    <dbReference type="NCBI Taxonomy" id="48710"/>
    <lineage>
        <taxon>Eukaryota</taxon>
        <taxon>Metazoa</taxon>
        <taxon>Ecdysozoa</taxon>
        <taxon>Arthropoda</taxon>
        <taxon>Hexapoda</taxon>
        <taxon>Collembola</taxon>
        <taxon>Entomobryomorpha</taxon>
        <taxon>Entomobryoidea</taxon>
        <taxon>Orchesellidae</taxon>
        <taxon>Orchesellinae</taxon>
        <taxon>Orchesella</taxon>
    </lineage>
</organism>
<keyword evidence="6 8" id="KW-0472">Membrane</keyword>
<accession>A0ABP1SB82</accession>
<keyword evidence="5 8" id="KW-1133">Transmembrane helix</keyword>
<comment type="caution">
    <text evidence="9">The sequence shown here is derived from an EMBL/GenBank/DDBJ whole genome shotgun (WGS) entry which is preliminary data.</text>
</comment>
<evidence type="ECO:0000256" key="7">
    <source>
        <dbReference type="ARBA" id="ARBA00023170"/>
    </source>
</evidence>
<dbReference type="EMBL" id="CAXLJM020000201">
    <property type="protein sequence ID" value="CAL8149340.1"/>
    <property type="molecule type" value="Genomic_DNA"/>
</dbReference>
<dbReference type="InterPro" id="IPR009318">
    <property type="entry name" value="Gustatory_rcpt"/>
</dbReference>
<evidence type="ECO:0000256" key="5">
    <source>
        <dbReference type="ARBA" id="ARBA00022989"/>
    </source>
</evidence>
<feature type="transmembrane region" description="Helical" evidence="8">
    <location>
        <begin position="108"/>
        <end position="132"/>
    </location>
</feature>
<dbReference type="PANTHER" id="PTHR21421">
    <property type="entry name" value="GUSTATORY RECEPTOR"/>
    <property type="match status" value="1"/>
</dbReference>
<evidence type="ECO:0000313" key="9">
    <source>
        <dbReference type="EMBL" id="CAL8149340.1"/>
    </source>
</evidence>
<evidence type="ECO:0000313" key="10">
    <source>
        <dbReference type="Proteomes" id="UP001642540"/>
    </source>
</evidence>
<evidence type="ECO:0000256" key="3">
    <source>
        <dbReference type="ARBA" id="ARBA00022475"/>
    </source>
</evidence>
<reference evidence="9 10" key="1">
    <citation type="submission" date="2024-08" db="EMBL/GenBank/DDBJ databases">
        <authorList>
            <person name="Cucini C."/>
            <person name="Frati F."/>
        </authorList>
    </citation>
    <scope>NUCLEOTIDE SEQUENCE [LARGE SCALE GENOMIC DNA]</scope>
</reference>
<keyword evidence="3" id="KW-1003">Cell membrane</keyword>
<feature type="transmembrane region" description="Helical" evidence="8">
    <location>
        <begin position="357"/>
        <end position="381"/>
    </location>
</feature>
<evidence type="ECO:0000256" key="1">
    <source>
        <dbReference type="ARBA" id="ARBA00004651"/>
    </source>
</evidence>
<feature type="transmembrane region" description="Helical" evidence="8">
    <location>
        <begin position="12"/>
        <end position="37"/>
    </location>
</feature>
<proteinExistence type="inferred from homology"/>
<keyword evidence="4 8" id="KW-0812">Transmembrane</keyword>
<feature type="transmembrane region" description="Helical" evidence="8">
    <location>
        <begin position="401"/>
        <end position="428"/>
    </location>
</feature>
<evidence type="ECO:0000256" key="8">
    <source>
        <dbReference type="SAM" id="Phobius"/>
    </source>
</evidence>
<protein>
    <recommendedName>
        <fullName evidence="11">Gustatory receptor</fullName>
    </recommendedName>
</protein>
<dbReference type="PANTHER" id="PTHR21421:SF29">
    <property type="entry name" value="GUSTATORY RECEPTOR 5A FOR TREHALOSE-RELATED"/>
    <property type="match status" value="1"/>
</dbReference>
<comment type="subcellular location">
    <subcellularLocation>
        <location evidence="1">Cell membrane</location>
        <topology evidence="1">Multi-pass membrane protein</topology>
    </subcellularLocation>
</comment>
<keyword evidence="10" id="KW-1185">Reference proteome</keyword>
<name>A0ABP1SB82_9HEXA</name>
<dbReference type="Proteomes" id="UP001642540">
    <property type="component" value="Unassembled WGS sequence"/>
</dbReference>
<keyword evidence="7" id="KW-0675">Receptor</keyword>
<comment type="similarity">
    <text evidence="2">Belongs to the insect chemoreceptor superfamily. Gustatory receptor (GR) family. Gr5a subfamily.</text>
</comment>
<evidence type="ECO:0000256" key="6">
    <source>
        <dbReference type="ARBA" id="ARBA00023136"/>
    </source>
</evidence>
<evidence type="ECO:0000256" key="4">
    <source>
        <dbReference type="ARBA" id="ARBA00022692"/>
    </source>
</evidence>
<dbReference type="Pfam" id="PF06151">
    <property type="entry name" value="Trehalose_recp"/>
    <property type="match status" value="2"/>
</dbReference>
<evidence type="ECO:0008006" key="11">
    <source>
        <dbReference type="Google" id="ProtNLM"/>
    </source>
</evidence>